<evidence type="ECO:0000256" key="5">
    <source>
        <dbReference type="ARBA" id="ARBA00023136"/>
    </source>
</evidence>
<evidence type="ECO:0000256" key="3">
    <source>
        <dbReference type="ARBA" id="ARBA00022692"/>
    </source>
</evidence>
<reference evidence="7" key="1">
    <citation type="journal article" date="2023" name="Gut Microbes">
        <title>Characterization of Bifidobacterium kashiwanohense that utilizes both milk- and plant-derived oligosaccharides.</title>
        <authorList>
            <person name="Orihara K."/>
            <person name="Yahagi K."/>
            <person name="Saito Y."/>
            <person name="Watanabe Y."/>
            <person name="Sasai T."/>
            <person name="Hara T."/>
            <person name="Tsukuda N."/>
            <person name="Oki K."/>
            <person name="Fujimoto J."/>
            <person name="Matsuki T."/>
        </authorList>
    </citation>
    <scope>NUCLEOTIDE SEQUENCE</scope>
    <source>
        <strain evidence="7">YIT 13057</strain>
    </source>
</reference>
<evidence type="ECO:0000256" key="4">
    <source>
        <dbReference type="ARBA" id="ARBA00022989"/>
    </source>
</evidence>
<dbReference type="Proteomes" id="UP001157379">
    <property type="component" value="Unassembled WGS sequence"/>
</dbReference>
<feature type="transmembrane region" description="Helical" evidence="6">
    <location>
        <begin position="48"/>
        <end position="75"/>
    </location>
</feature>
<evidence type="ECO:0000313" key="8">
    <source>
        <dbReference type="Proteomes" id="UP001157379"/>
    </source>
</evidence>
<keyword evidence="5 6" id="KW-0472">Membrane</keyword>
<dbReference type="GO" id="GO:0015297">
    <property type="term" value="F:antiporter activity"/>
    <property type="evidence" value="ECO:0007669"/>
    <property type="project" value="InterPro"/>
</dbReference>
<reference evidence="7" key="2">
    <citation type="submission" date="2023-04" db="EMBL/GenBank/DDBJ databases">
        <authorList>
            <person name="Orihara K."/>
        </authorList>
    </citation>
    <scope>NUCLEOTIDE SEQUENCE</scope>
    <source>
        <strain evidence="7">YIT 13057</strain>
    </source>
</reference>
<dbReference type="GO" id="GO:0042910">
    <property type="term" value="F:xenobiotic transmembrane transporter activity"/>
    <property type="evidence" value="ECO:0007669"/>
    <property type="project" value="InterPro"/>
</dbReference>
<evidence type="ECO:0000256" key="1">
    <source>
        <dbReference type="ARBA" id="ARBA00004651"/>
    </source>
</evidence>
<dbReference type="GO" id="GO:0005886">
    <property type="term" value="C:plasma membrane"/>
    <property type="evidence" value="ECO:0007669"/>
    <property type="project" value="UniProtKB-SubCell"/>
</dbReference>
<organism evidence="7 8">
    <name type="scientific">Bifidobacterium catenulatum subsp. kashiwanohense</name>
    <dbReference type="NCBI Taxonomy" id="630129"/>
    <lineage>
        <taxon>Bacteria</taxon>
        <taxon>Bacillati</taxon>
        <taxon>Actinomycetota</taxon>
        <taxon>Actinomycetes</taxon>
        <taxon>Bifidobacteriales</taxon>
        <taxon>Bifidobacteriaceae</taxon>
        <taxon>Bifidobacterium</taxon>
    </lineage>
</organism>
<dbReference type="InterPro" id="IPR051327">
    <property type="entry name" value="MATE_MepA_subfamily"/>
</dbReference>
<protein>
    <submittedName>
        <fullName evidence="7">MATE family efflux transporter</fullName>
    </submittedName>
</protein>
<gene>
    <name evidence="7" type="ORF">OB936_03770</name>
</gene>
<dbReference type="InterPro" id="IPR002528">
    <property type="entry name" value="MATE_fam"/>
</dbReference>
<dbReference type="AlphaFoldDB" id="A0AAJ1UN01"/>
<feature type="transmembrane region" description="Helical" evidence="6">
    <location>
        <begin position="187"/>
        <end position="207"/>
    </location>
</feature>
<feature type="transmembrane region" description="Helical" evidence="6">
    <location>
        <begin position="95"/>
        <end position="119"/>
    </location>
</feature>
<feature type="transmembrane region" description="Helical" evidence="6">
    <location>
        <begin position="15"/>
        <end position="36"/>
    </location>
</feature>
<feature type="transmembrane region" description="Helical" evidence="6">
    <location>
        <begin position="144"/>
        <end position="167"/>
    </location>
</feature>
<dbReference type="EMBL" id="JAOPMD010000006">
    <property type="protein sequence ID" value="MDH7899334.1"/>
    <property type="molecule type" value="Genomic_DNA"/>
</dbReference>
<evidence type="ECO:0000313" key="7">
    <source>
        <dbReference type="EMBL" id="MDH7899334.1"/>
    </source>
</evidence>
<comment type="subcellular location">
    <subcellularLocation>
        <location evidence="1">Cell membrane</location>
        <topology evidence="1">Multi-pass membrane protein</topology>
    </subcellularLocation>
</comment>
<keyword evidence="3 6" id="KW-0812">Transmembrane</keyword>
<sequence>MDPIYIFVFNWGVKGAAIATVTSQIMSAVILLVYFLKKGHIRLRRKNICPTLPICGQIFAFGLPSCMIQVAVTILQIELNKAVVSCEMAGVGSEAALSSLGIVLRISSVVVSICVGIALGMQPIIGFNKGAGFEHRVKETYKKAVGAATVVSVIGWLICELFPAEILQIFGMNEPASMAFGIKCMRISLFGLAFTGFQVVSAQYYLAAGQAVKAMLLSILRPLLLMVPLIHIFSGIWGMDGILYAGPTADILTALIAAGLVGYDSRKKRKGV</sequence>
<proteinExistence type="predicted"/>
<dbReference type="RefSeq" id="WP_281108631.1">
    <property type="nucleotide sequence ID" value="NZ_JAOPMD010000006.1"/>
</dbReference>
<evidence type="ECO:0000256" key="2">
    <source>
        <dbReference type="ARBA" id="ARBA00022475"/>
    </source>
</evidence>
<keyword evidence="2" id="KW-1003">Cell membrane</keyword>
<accession>A0AAJ1UN01</accession>
<name>A0AAJ1UN01_9BIFI</name>
<evidence type="ECO:0000256" key="6">
    <source>
        <dbReference type="SAM" id="Phobius"/>
    </source>
</evidence>
<feature type="transmembrane region" description="Helical" evidence="6">
    <location>
        <begin position="219"/>
        <end position="237"/>
    </location>
</feature>
<dbReference type="PANTHER" id="PTHR43823">
    <property type="entry name" value="SPORULATION PROTEIN YKVU"/>
    <property type="match status" value="1"/>
</dbReference>
<feature type="transmembrane region" description="Helical" evidence="6">
    <location>
        <begin position="243"/>
        <end position="263"/>
    </location>
</feature>
<keyword evidence="4 6" id="KW-1133">Transmembrane helix</keyword>
<dbReference type="PANTHER" id="PTHR43823:SF3">
    <property type="entry name" value="MULTIDRUG EXPORT PROTEIN MEPA"/>
    <property type="match status" value="1"/>
</dbReference>
<dbReference type="Pfam" id="PF01554">
    <property type="entry name" value="MatE"/>
    <property type="match status" value="1"/>
</dbReference>
<comment type="caution">
    <text evidence="7">The sequence shown here is derived from an EMBL/GenBank/DDBJ whole genome shotgun (WGS) entry which is preliminary data.</text>
</comment>